<dbReference type="InterPro" id="IPR003594">
    <property type="entry name" value="HATPase_dom"/>
</dbReference>
<keyword evidence="4" id="KW-0547">Nucleotide-binding</keyword>
<dbReference type="NCBIfam" id="TIGR02916">
    <property type="entry name" value="PEP_his_kin"/>
    <property type="match status" value="1"/>
</dbReference>
<dbReference type="EMBL" id="JAKKSL010000001">
    <property type="protein sequence ID" value="MCI2282252.1"/>
    <property type="molecule type" value="Genomic_DNA"/>
</dbReference>
<evidence type="ECO:0000256" key="4">
    <source>
        <dbReference type="ARBA" id="ARBA00022741"/>
    </source>
</evidence>
<name>A0ABS9WXN6_9GAMM</name>
<keyword evidence="3 10" id="KW-0808">Transferase</keyword>
<comment type="catalytic activity">
    <reaction evidence="1">
        <text>ATP + protein L-histidine = ADP + protein N-phospho-L-histidine.</text>
        <dbReference type="EC" id="2.7.13.3"/>
    </reaction>
</comment>
<accession>A0ABS9WXN6</accession>
<evidence type="ECO:0000256" key="5">
    <source>
        <dbReference type="ARBA" id="ARBA00022777"/>
    </source>
</evidence>
<dbReference type="PRINTS" id="PR00344">
    <property type="entry name" value="BCTRLSENSOR"/>
</dbReference>
<dbReference type="SUPFAM" id="SSF55874">
    <property type="entry name" value="ATPase domain of HSP90 chaperone/DNA topoisomerase II/histidine kinase"/>
    <property type="match status" value="1"/>
</dbReference>
<dbReference type="PANTHER" id="PTHR42878:SF7">
    <property type="entry name" value="SENSOR HISTIDINE KINASE GLRK"/>
    <property type="match status" value="1"/>
</dbReference>
<reference evidence="10" key="1">
    <citation type="submission" date="2022-01" db="EMBL/GenBank/DDBJ databases">
        <title>Colwellia maritima, isolated from seawater.</title>
        <authorList>
            <person name="Kristyanto S."/>
            <person name="Jung J."/>
            <person name="Jeon C.O."/>
        </authorList>
    </citation>
    <scope>NUCLEOTIDE SEQUENCE</scope>
    <source>
        <strain evidence="10">MSW7</strain>
    </source>
</reference>
<organism evidence="10 11">
    <name type="scientific">Colwellia maritima</name>
    <dbReference type="NCBI Taxonomy" id="2912588"/>
    <lineage>
        <taxon>Bacteria</taxon>
        <taxon>Pseudomonadati</taxon>
        <taxon>Pseudomonadota</taxon>
        <taxon>Gammaproteobacteria</taxon>
        <taxon>Alteromonadales</taxon>
        <taxon>Colwelliaceae</taxon>
        <taxon>Colwellia</taxon>
    </lineage>
</organism>
<keyword evidence="7" id="KW-0902">Two-component regulatory system</keyword>
<keyword evidence="8" id="KW-0812">Transmembrane</keyword>
<dbReference type="InterPro" id="IPR014265">
    <property type="entry name" value="XrtA/PrsK"/>
</dbReference>
<dbReference type="InterPro" id="IPR036890">
    <property type="entry name" value="HATPase_C_sf"/>
</dbReference>
<keyword evidence="8" id="KW-1133">Transmembrane helix</keyword>
<keyword evidence="11" id="KW-1185">Reference proteome</keyword>
<evidence type="ECO:0000313" key="11">
    <source>
        <dbReference type="Proteomes" id="UP001139646"/>
    </source>
</evidence>
<dbReference type="InterPro" id="IPR004358">
    <property type="entry name" value="Sig_transdc_His_kin-like_C"/>
</dbReference>
<evidence type="ECO:0000256" key="1">
    <source>
        <dbReference type="ARBA" id="ARBA00000085"/>
    </source>
</evidence>
<comment type="caution">
    <text evidence="10">The sequence shown here is derived from an EMBL/GenBank/DDBJ whole genome shotgun (WGS) entry which is preliminary data.</text>
</comment>
<keyword evidence="5 10" id="KW-0418">Kinase</keyword>
<dbReference type="EC" id="2.7.13.3" evidence="2"/>
<evidence type="ECO:0000256" key="8">
    <source>
        <dbReference type="SAM" id="Phobius"/>
    </source>
</evidence>
<dbReference type="InterPro" id="IPR005467">
    <property type="entry name" value="His_kinase_dom"/>
</dbReference>
<dbReference type="PROSITE" id="PS50109">
    <property type="entry name" value="HIS_KIN"/>
    <property type="match status" value="1"/>
</dbReference>
<feature type="transmembrane region" description="Helical" evidence="8">
    <location>
        <begin position="12"/>
        <end position="36"/>
    </location>
</feature>
<evidence type="ECO:0000256" key="2">
    <source>
        <dbReference type="ARBA" id="ARBA00012438"/>
    </source>
</evidence>
<dbReference type="Proteomes" id="UP001139646">
    <property type="component" value="Unassembled WGS sequence"/>
</dbReference>
<evidence type="ECO:0000256" key="7">
    <source>
        <dbReference type="ARBA" id="ARBA00023012"/>
    </source>
</evidence>
<protein>
    <recommendedName>
        <fullName evidence="2">histidine kinase</fullName>
        <ecNumber evidence="2">2.7.13.3</ecNumber>
    </recommendedName>
</protein>
<dbReference type="InterPro" id="IPR050351">
    <property type="entry name" value="BphY/WalK/GraS-like"/>
</dbReference>
<dbReference type="GO" id="GO:0004673">
    <property type="term" value="F:protein histidine kinase activity"/>
    <property type="evidence" value="ECO:0007669"/>
    <property type="project" value="UniProtKB-EC"/>
</dbReference>
<proteinExistence type="predicted"/>
<keyword evidence="6" id="KW-0067">ATP-binding</keyword>
<evidence type="ECO:0000313" key="10">
    <source>
        <dbReference type="EMBL" id="MCI2282252.1"/>
    </source>
</evidence>
<gene>
    <name evidence="10" type="primary">prsK</name>
    <name evidence="10" type="ORF">L3081_01065</name>
</gene>
<evidence type="ECO:0000259" key="9">
    <source>
        <dbReference type="PROSITE" id="PS50109"/>
    </source>
</evidence>
<dbReference type="Gene3D" id="3.30.565.10">
    <property type="entry name" value="Histidine kinase-like ATPase, C-terminal domain"/>
    <property type="match status" value="1"/>
</dbReference>
<feature type="domain" description="Histidine kinase" evidence="9">
    <location>
        <begin position="88"/>
        <end position="291"/>
    </location>
</feature>
<evidence type="ECO:0000256" key="3">
    <source>
        <dbReference type="ARBA" id="ARBA00022679"/>
    </source>
</evidence>
<keyword evidence="8" id="KW-0472">Membrane</keyword>
<evidence type="ECO:0000256" key="6">
    <source>
        <dbReference type="ARBA" id="ARBA00022840"/>
    </source>
</evidence>
<sequence length="293" mass="32813">MSYPGLFINTKIWQAIGVNILVPIFIGKAFYGFFILSNSDEDNKLNWEDRDLLFAISQQLGNLISLNEVNDKLAEAKQFDAFNQMSAFLVHDLKNVQAQLALITSNATQHRNNPEFIDDVFETVESATERLGKVLTQLRNKQVAQSTSKSVDLDDIIERVIAQRNVMQPQVIIKKNEKCLATIDDERFFSVMNHLIQNAQEATSDEGWVEVSLEQLSDSIHIAVSDNGCGMSESFIKHRLFKPFDTTKGNAGMGIGVFEAKQFFESLAGSLTVESVEGQGTTMRISLPIKRSE</sequence>
<dbReference type="SMART" id="SM00387">
    <property type="entry name" value="HATPase_c"/>
    <property type="match status" value="1"/>
</dbReference>
<dbReference type="Pfam" id="PF02518">
    <property type="entry name" value="HATPase_c"/>
    <property type="match status" value="1"/>
</dbReference>
<dbReference type="PANTHER" id="PTHR42878">
    <property type="entry name" value="TWO-COMPONENT HISTIDINE KINASE"/>
    <property type="match status" value="1"/>
</dbReference>